<gene>
    <name evidence="1" type="ORF">E2L05_08425</name>
</gene>
<proteinExistence type="predicted"/>
<dbReference type="EMBL" id="SMZO01000015">
    <property type="protein sequence ID" value="TDL88980.1"/>
    <property type="molecule type" value="Genomic_DNA"/>
</dbReference>
<organism evidence="1 2">
    <name type="scientific">Meridianimarinicoccus aquatilis</name>
    <dbReference type="NCBI Taxonomy" id="2552766"/>
    <lineage>
        <taxon>Bacteria</taxon>
        <taxon>Pseudomonadati</taxon>
        <taxon>Pseudomonadota</taxon>
        <taxon>Alphaproteobacteria</taxon>
        <taxon>Rhodobacterales</taxon>
        <taxon>Paracoccaceae</taxon>
        <taxon>Meridianimarinicoccus</taxon>
    </lineage>
</organism>
<dbReference type="Proteomes" id="UP000294562">
    <property type="component" value="Unassembled WGS sequence"/>
</dbReference>
<reference evidence="1 2" key="1">
    <citation type="submission" date="2019-03" db="EMBL/GenBank/DDBJ databases">
        <title>Rhodobacteraceae bacterium SM1902, a new member of the family Rhodobacteraceae isolated from Yantai.</title>
        <authorList>
            <person name="Sun Y."/>
        </authorList>
    </citation>
    <scope>NUCLEOTIDE SEQUENCE [LARGE SCALE GENOMIC DNA]</scope>
    <source>
        <strain evidence="1 2">SM1902</strain>
    </source>
</reference>
<protein>
    <submittedName>
        <fullName evidence="1">Uncharacterized protein</fullName>
    </submittedName>
</protein>
<dbReference type="OrthoDB" id="1412847at2"/>
<sequence length="95" mass="9893">MARVYAAPPASVWAIAGEAVGAAGLDVVSVDQARGVVLAQHGPTLISYGEDVSVFIRPEGNGTRIEVVSLRAEAANVLATNWTDPIFEAFDARLG</sequence>
<comment type="caution">
    <text evidence="1">The sequence shown here is derived from an EMBL/GenBank/DDBJ whole genome shotgun (WGS) entry which is preliminary data.</text>
</comment>
<accession>A0A4R6AXH6</accession>
<dbReference type="AlphaFoldDB" id="A0A4R6AXH6"/>
<evidence type="ECO:0000313" key="1">
    <source>
        <dbReference type="EMBL" id="TDL88980.1"/>
    </source>
</evidence>
<evidence type="ECO:0000313" key="2">
    <source>
        <dbReference type="Proteomes" id="UP000294562"/>
    </source>
</evidence>
<keyword evidence="2" id="KW-1185">Reference proteome</keyword>
<name>A0A4R6AXH6_9RHOB</name>
<dbReference type="RefSeq" id="WP_133342484.1">
    <property type="nucleotide sequence ID" value="NZ_SMZO01000015.1"/>
</dbReference>